<evidence type="ECO:0000313" key="9">
    <source>
        <dbReference type="EMBL" id="TWT42558.1"/>
    </source>
</evidence>
<dbReference type="GO" id="GO:0005886">
    <property type="term" value="C:plasma membrane"/>
    <property type="evidence" value="ECO:0007669"/>
    <property type="project" value="UniProtKB-SubCell"/>
</dbReference>
<dbReference type="OrthoDB" id="230181at2"/>
<protein>
    <submittedName>
        <fullName evidence="9">MotA/TolQ/ExbB proton channel family protein</fullName>
    </submittedName>
</protein>
<proteinExistence type="inferred from homology"/>
<evidence type="ECO:0000259" key="8">
    <source>
        <dbReference type="Pfam" id="PF01618"/>
    </source>
</evidence>
<organism evidence="9 10">
    <name type="scientific">Botrimarina hoheduenensis</name>
    <dbReference type="NCBI Taxonomy" id="2528000"/>
    <lineage>
        <taxon>Bacteria</taxon>
        <taxon>Pseudomonadati</taxon>
        <taxon>Planctomycetota</taxon>
        <taxon>Planctomycetia</taxon>
        <taxon>Pirellulales</taxon>
        <taxon>Lacipirellulaceae</taxon>
        <taxon>Botrimarina</taxon>
    </lineage>
</organism>
<evidence type="ECO:0000256" key="3">
    <source>
        <dbReference type="ARBA" id="ARBA00022692"/>
    </source>
</evidence>
<dbReference type="Proteomes" id="UP000318995">
    <property type="component" value="Unassembled WGS sequence"/>
</dbReference>
<evidence type="ECO:0000256" key="5">
    <source>
        <dbReference type="ARBA" id="ARBA00023136"/>
    </source>
</evidence>
<keyword evidence="2" id="KW-1003">Cell membrane</keyword>
<dbReference type="InterPro" id="IPR002898">
    <property type="entry name" value="MotA_ExbB_proton_chnl"/>
</dbReference>
<keyword evidence="5 7" id="KW-0472">Membrane</keyword>
<comment type="similarity">
    <text evidence="6">Belongs to the exbB/tolQ family.</text>
</comment>
<evidence type="ECO:0000256" key="1">
    <source>
        <dbReference type="ARBA" id="ARBA00004651"/>
    </source>
</evidence>
<dbReference type="GO" id="GO:0015031">
    <property type="term" value="P:protein transport"/>
    <property type="evidence" value="ECO:0007669"/>
    <property type="project" value="UniProtKB-KW"/>
</dbReference>
<keyword evidence="4 7" id="KW-1133">Transmembrane helix</keyword>
<evidence type="ECO:0000313" key="10">
    <source>
        <dbReference type="Proteomes" id="UP000318995"/>
    </source>
</evidence>
<name>A0A5C5VVF1_9BACT</name>
<keyword evidence="6" id="KW-0813">Transport</keyword>
<feature type="domain" description="MotA/TolQ/ExbB proton channel" evidence="8">
    <location>
        <begin position="122"/>
        <end position="227"/>
    </location>
</feature>
<dbReference type="AlphaFoldDB" id="A0A5C5VVF1"/>
<dbReference type="Pfam" id="PF01618">
    <property type="entry name" value="MotA_ExbB"/>
    <property type="match status" value="1"/>
</dbReference>
<comment type="caution">
    <text evidence="9">The sequence shown here is derived from an EMBL/GenBank/DDBJ whole genome shotgun (WGS) entry which is preliminary data.</text>
</comment>
<dbReference type="RefSeq" id="WP_146575075.1">
    <property type="nucleotide sequence ID" value="NZ_SJPH01000007.1"/>
</dbReference>
<evidence type="ECO:0000256" key="6">
    <source>
        <dbReference type="RuleBase" id="RU004057"/>
    </source>
</evidence>
<evidence type="ECO:0000256" key="7">
    <source>
        <dbReference type="SAM" id="Phobius"/>
    </source>
</evidence>
<sequence>MSQVTGLANWFLRLPLVWASLATLAFYAAITSGWIGSPLIERYFAAHPVEWVSTLLFALGAAALTIRFGGLVGQYGVLESVPLGDRPAAGQPVSEAATLLARLDRMPIHLRGTYLVRRLRDALAYVNDVGTADSLEDQLDRLNETAREQMNAGYAAPRLMRATLPIVGMLGTVIGITMAIGQLSPEALEQSLTSVMGSLSIAFDTTAQAMSLMLALWFVQFGVERLEERLLDRVHDETSKALLGRFHQYGAANDPNVASIRRMGEQVISAVDHLTAQQAETWRMAIDATQSRWSDTMAAAGELMVNTLRQGLTENLRLHGEGITSKIEQQLAQIGQSVSDQTAAIDTATRVRIEKLTDIESQHTARLTAADKQHTDRLAEGADRLLGNLREGLERMAELLVEALQRHGEVLTEAEGELASENRRHLSEVEAALGESMVVAADRQEKLIRQSERLLKDMQESLVAAAGATVQHQEQLVKQGEVLLRVVESTGQVRQLEESLNRNLATLGRTHNFEETLMSLSAAIQLLSVRAGVLDSKAPKSHAA</sequence>
<comment type="subcellular location">
    <subcellularLocation>
        <location evidence="1">Cell membrane</location>
        <topology evidence="1">Multi-pass membrane protein</topology>
    </subcellularLocation>
    <subcellularLocation>
        <location evidence="6">Membrane</location>
        <topology evidence="6">Multi-pass membrane protein</topology>
    </subcellularLocation>
</comment>
<feature type="transmembrane region" description="Helical" evidence="7">
    <location>
        <begin position="55"/>
        <end position="78"/>
    </location>
</feature>
<keyword evidence="10" id="KW-1185">Reference proteome</keyword>
<gene>
    <name evidence="9" type="ORF">Pla111_28630</name>
</gene>
<reference evidence="9 10" key="1">
    <citation type="submission" date="2019-02" db="EMBL/GenBank/DDBJ databases">
        <title>Deep-cultivation of Planctomycetes and their phenomic and genomic characterization uncovers novel biology.</title>
        <authorList>
            <person name="Wiegand S."/>
            <person name="Jogler M."/>
            <person name="Boedeker C."/>
            <person name="Pinto D."/>
            <person name="Vollmers J."/>
            <person name="Rivas-Marin E."/>
            <person name="Kohn T."/>
            <person name="Peeters S.H."/>
            <person name="Heuer A."/>
            <person name="Rast P."/>
            <person name="Oberbeckmann S."/>
            <person name="Bunk B."/>
            <person name="Jeske O."/>
            <person name="Meyerdierks A."/>
            <person name="Storesund J.E."/>
            <person name="Kallscheuer N."/>
            <person name="Luecker S."/>
            <person name="Lage O.M."/>
            <person name="Pohl T."/>
            <person name="Merkel B.J."/>
            <person name="Hornburger P."/>
            <person name="Mueller R.-W."/>
            <person name="Bruemmer F."/>
            <person name="Labrenz M."/>
            <person name="Spormann A.M."/>
            <person name="Op Den Camp H."/>
            <person name="Overmann J."/>
            <person name="Amann R."/>
            <person name="Jetten M.S.M."/>
            <person name="Mascher T."/>
            <person name="Medema M.H."/>
            <person name="Devos D.P."/>
            <person name="Kaster A.-K."/>
            <person name="Ovreas L."/>
            <person name="Rohde M."/>
            <person name="Galperin M.Y."/>
            <person name="Jogler C."/>
        </authorList>
    </citation>
    <scope>NUCLEOTIDE SEQUENCE [LARGE SCALE GENOMIC DNA]</scope>
    <source>
        <strain evidence="9 10">Pla111</strain>
    </source>
</reference>
<dbReference type="EMBL" id="SJPH01000007">
    <property type="protein sequence ID" value="TWT42558.1"/>
    <property type="molecule type" value="Genomic_DNA"/>
</dbReference>
<accession>A0A5C5VVF1</accession>
<feature type="transmembrane region" description="Helical" evidence="7">
    <location>
        <begin position="159"/>
        <end position="181"/>
    </location>
</feature>
<evidence type="ECO:0000256" key="2">
    <source>
        <dbReference type="ARBA" id="ARBA00022475"/>
    </source>
</evidence>
<evidence type="ECO:0000256" key="4">
    <source>
        <dbReference type="ARBA" id="ARBA00022989"/>
    </source>
</evidence>
<keyword evidence="6" id="KW-0653">Protein transport</keyword>
<feature type="transmembrane region" description="Helical" evidence="7">
    <location>
        <begin position="12"/>
        <end position="35"/>
    </location>
</feature>
<keyword evidence="3 7" id="KW-0812">Transmembrane</keyword>